<accession>U4LAR3</accession>
<evidence type="ECO:0000313" key="2">
    <source>
        <dbReference type="Proteomes" id="UP000018144"/>
    </source>
</evidence>
<dbReference type="EMBL" id="HF936418">
    <property type="protein sequence ID" value="CCX16513.1"/>
    <property type="molecule type" value="Genomic_DNA"/>
</dbReference>
<sequence>MELVLLVGCWLKSAKSVAMRSF</sequence>
<organism evidence="1 2">
    <name type="scientific">Pyronema omphalodes (strain CBS 100304)</name>
    <name type="common">Pyronema confluens</name>
    <dbReference type="NCBI Taxonomy" id="1076935"/>
    <lineage>
        <taxon>Eukaryota</taxon>
        <taxon>Fungi</taxon>
        <taxon>Dikarya</taxon>
        <taxon>Ascomycota</taxon>
        <taxon>Pezizomycotina</taxon>
        <taxon>Pezizomycetes</taxon>
        <taxon>Pezizales</taxon>
        <taxon>Pyronemataceae</taxon>
        <taxon>Pyronema</taxon>
    </lineage>
</organism>
<dbReference type="Proteomes" id="UP000018144">
    <property type="component" value="Unassembled WGS sequence"/>
</dbReference>
<proteinExistence type="predicted"/>
<gene>
    <name evidence="1" type="ORF">PCON_03156</name>
</gene>
<name>U4LAR3_PYROM</name>
<dbReference type="AlphaFoldDB" id="U4LAR3"/>
<reference evidence="1 2" key="1">
    <citation type="journal article" date="2013" name="PLoS Genet.">
        <title>The genome and development-dependent transcriptomes of Pyronema confluens: a window into fungal evolution.</title>
        <authorList>
            <person name="Traeger S."/>
            <person name="Altegoer F."/>
            <person name="Freitag M."/>
            <person name="Gabaldon T."/>
            <person name="Kempken F."/>
            <person name="Kumar A."/>
            <person name="Marcet-Houben M."/>
            <person name="Poggeler S."/>
            <person name="Stajich J.E."/>
            <person name="Nowrousian M."/>
        </authorList>
    </citation>
    <scope>NUCLEOTIDE SEQUENCE [LARGE SCALE GENOMIC DNA]</scope>
    <source>
        <strain evidence="2">CBS 100304</strain>
        <tissue evidence="1">Vegetative mycelium</tissue>
    </source>
</reference>
<evidence type="ECO:0000313" key="1">
    <source>
        <dbReference type="EMBL" id="CCX16513.1"/>
    </source>
</evidence>
<protein>
    <submittedName>
        <fullName evidence="1">Uncharacterized protein</fullName>
    </submittedName>
</protein>
<keyword evidence="2" id="KW-1185">Reference proteome</keyword>